<evidence type="ECO:0000313" key="3">
    <source>
        <dbReference type="EMBL" id="KKL17801.1"/>
    </source>
</evidence>
<gene>
    <name evidence="3" type="ORF">LCGC14_2481920</name>
</gene>
<keyword evidence="1" id="KW-0175">Coiled coil</keyword>
<proteinExistence type="predicted"/>
<dbReference type="InterPro" id="IPR036388">
    <property type="entry name" value="WH-like_DNA-bd_sf"/>
</dbReference>
<reference evidence="3" key="1">
    <citation type="journal article" date="2015" name="Nature">
        <title>Complex archaea that bridge the gap between prokaryotes and eukaryotes.</title>
        <authorList>
            <person name="Spang A."/>
            <person name="Saw J.H."/>
            <person name="Jorgensen S.L."/>
            <person name="Zaremba-Niedzwiedzka K."/>
            <person name="Martijn J."/>
            <person name="Lind A.E."/>
            <person name="van Eijk R."/>
            <person name="Schleper C."/>
            <person name="Guy L."/>
            <person name="Ettema T.J."/>
        </authorList>
    </citation>
    <scope>NUCLEOTIDE SEQUENCE</scope>
</reference>
<dbReference type="PANTHER" id="PTHR34293:SF1">
    <property type="entry name" value="HTH-TYPE TRANSCRIPTIONAL REGULATOR TRMBL2"/>
    <property type="match status" value="1"/>
</dbReference>
<dbReference type="EMBL" id="LAZR01039115">
    <property type="protein sequence ID" value="KKL17801.1"/>
    <property type="molecule type" value="Genomic_DNA"/>
</dbReference>
<dbReference type="PANTHER" id="PTHR34293">
    <property type="entry name" value="HTH-TYPE TRANSCRIPTIONAL REGULATOR TRMBL2"/>
    <property type="match status" value="1"/>
</dbReference>
<protein>
    <recommendedName>
        <fullName evidence="2">Transcription regulator TrmB N-terminal domain-containing protein</fullName>
    </recommendedName>
</protein>
<dbReference type="InterPro" id="IPR036390">
    <property type="entry name" value="WH_DNA-bd_sf"/>
</dbReference>
<feature type="domain" description="Transcription regulator TrmB N-terminal" evidence="2">
    <location>
        <begin position="9"/>
        <end position="76"/>
    </location>
</feature>
<sequence>MFAKILPFLNEMGFTVIQINIYKYLLRNKYGTINEIKRELNYSYTQVYHNLLLLEEKNLIESSSDSKPKLYIRTNPKLALSELLNNRFNDYQENIKQLEEEIKIHESKSGQCVREVSFYHYSDIILAIENFHNLLENTQKEIVMSSLPLSLLKKLEPSLYNAFLRGVTIKVYFSLLDFEAYPNYFEEITNILKRIRVELIQTKEKTCQLIRYNDDIVNMGNILLDEFYLNSIIFNEDQVFHIDGFKGPFAKQAKNMLEVKTIVKRIEIEYPKAIQNVLKIIQESESIKTRDLSSKSKIGGAKLREILEFLVNNDIIEESVIRKDTAGRPRRSYSLVDDIL</sequence>
<dbReference type="Gene3D" id="1.10.10.10">
    <property type="entry name" value="Winged helix-like DNA-binding domain superfamily/Winged helix DNA-binding domain"/>
    <property type="match status" value="1"/>
</dbReference>
<dbReference type="InterPro" id="IPR051797">
    <property type="entry name" value="TrmB-like"/>
</dbReference>
<evidence type="ECO:0000259" key="2">
    <source>
        <dbReference type="Pfam" id="PF01978"/>
    </source>
</evidence>
<dbReference type="InterPro" id="IPR002831">
    <property type="entry name" value="Tscrpt_reg_TrmB_N"/>
</dbReference>
<dbReference type="SUPFAM" id="SSF46785">
    <property type="entry name" value="Winged helix' DNA-binding domain"/>
    <property type="match status" value="1"/>
</dbReference>
<comment type="caution">
    <text evidence="3">The sequence shown here is derived from an EMBL/GenBank/DDBJ whole genome shotgun (WGS) entry which is preliminary data.</text>
</comment>
<organism evidence="3">
    <name type="scientific">marine sediment metagenome</name>
    <dbReference type="NCBI Taxonomy" id="412755"/>
    <lineage>
        <taxon>unclassified sequences</taxon>
        <taxon>metagenomes</taxon>
        <taxon>ecological metagenomes</taxon>
    </lineage>
</organism>
<accession>A0A0F9DJA9</accession>
<evidence type="ECO:0000256" key="1">
    <source>
        <dbReference type="SAM" id="Coils"/>
    </source>
</evidence>
<name>A0A0F9DJA9_9ZZZZ</name>
<feature type="coiled-coil region" evidence="1">
    <location>
        <begin position="81"/>
        <end position="115"/>
    </location>
</feature>
<dbReference type="AlphaFoldDB" id="A0A0F9DJA9"/>
<dbReference type="Pfam" id="PF01978">
    <property type="entry name" value="TrmB"/>
    <property type="match status" value="1"/>
</dbReference>